<dbReference type="EMBL" id="PPHD01012214">
    <property type="protein sequence ID" value="POI30337.1"/>
    <property type="molecule type" value="Genomic_DNA"/>
</dbReference>
<organism evidence="2 3">
    <name type="scientific">Bambusicola thoracicus</name>
    <name type="common">Chinese bamboo-partridge</name>
    <name type="synonym">Perdix thoracica</name>
    <dbReference type="NCBI Taxonomy" id="9083"/>
    <lineage>
        <taxon>Eukaryota</taxon>
        <taxon>Metazoa</taxon>
        <taxon>Chordata</taxon>
        <taxon>Craniata</taxon>
        <taxon>Vertebrata</taxon>
        <taxon>Euteleostomi</taxon>
        <taxon>Archelosauria</taxon>
        <taxon>Archosauria</taxon>
        <taxon>Dinosauria</taxon>
        <taxon>Saurischia</taxon>
        <taxon>Theropoda</taxon>
        <taxon>Coelurosauria</taxon>
        <taxon>Aves</taxon>
        <taxon>Neognathae</taxon>
        <taxon>Galloanserae</taxon>
        <taxon>Galliformes</taxon>
        <taxon>Phasianidae</taxon>
        <taxon>Perdicinae</taxon>
        <taxon>Bambusicola</taxon>
    </lineage>
</organism>
<evidence type="ECO:0000313" key="2">
    <source>
        <dbReference type="EMBL" id="POI30337.1"/>
    </source>
</evidence>
<comment type="caution">
    <text evidence="2">The sequence shown here is derived from an EMBL/GenBank/DDBJ whole genome shotgun (WGS) entry which is preliminary data.</text>
</comment>
<dbReference type="OrthoDB" id="428895at2759"/>
<protein>
    <recommendedName>
        <fullName evidence="4">Syntaxin N-terminal domain-containing protein</fullName>
    </recommendedName>
</protein>
<accession>A0A2P4T1V2</accession>
<gene>
    <name evidence="2" type="ORF">CIB84_005911</name>
</gene>
<evidence type="ECO:0008006" key="4">
    <source>
        <dbReference type="Google" id="ProtNLM"/>
    </source>
</evidence>
<reference evidence="2 3" key="1">
    <citation type="submission" date="2018-01" db="EMBL/GenBank/DDBJ databases">
        <title>Comparison of the Chinese Bamboo Partridge and Red Junglefowl genome sequences highlights the importance of demography in genome evolution.</title>
        <authorList>
            <person name="Tiley G.P."/>
            <person name="Kimball R.T."/>
            <person name="Braun E.L."/>
            <person name="Burleigh J.G."/>
        </authorList>
    </citation>
    <scope>NUCLEOTIDE SEQUENCE [LARGE SCALE GENOMIC DNA]</scope>
    <source>
        <strain evidence="2">RTK389</strain>
        <tissue evidence="2">Blood</tissue>
    </source>
</reference>
<keyword evidence="3" id="KW-1185">Reference proteome</keyword>
<dbReference type="Proteomes" id="UP000237246">
    <property type="component" value="Unassembled WGS sequence"/>
</dbReference>
<proteinExistence type="predicted"/>
<dbReference type="AlphaFoldDB" id="A0A2P4T1V2"/>
<sequence length="90" mass="10449">MAPDPWLSQYDAACQLAQEVAERIQERSRHRRNGESSAKTVNLFLFLQLNVIIRSSLQNLKEKIDQLKDSLLRAVSTHQMYLHKHHLAVL</sequence>
<name>A0A2P4T1V2_BAMTH</name>
<feature type="coiled-coil region" evidence="1">
    <location>
        <begin position="50"/>
        <end position="77"/>
    </location>
</feature>
<keyword evidence="1" id="KW-0175">Coiled coil</keyword>
<evidence type="ECO:0000313" key="3">
    <source>
        <dbReference type="Proteomes" id="UP000237246"/>
    </source>
</evidence>
<evidence type="ECO:0000256" key="1">
    <source>
        <dbReference type="SAM" id="Coils"/>
    </source>
</evidence>